<dbReference type="Proteomes" id="UP001162480">
    <property type="component" value="Chromosome 1"/>
</dbReference>
<dbReference type="EMBL" id="OX597814">
    <property type="protein sequence ID" value="CAI9715311.1"/>
    <property type="molecule type" value="Genomic_DNA"/>
</dbReference>
<dbReference type="InterPro" id="IPR036388">
    <property type="entry name" value="WH-like_DNA-bd_sf"/>
</dbReference>
<dbReference type="GO" id="GO:0015074">
    <property type="term" value="P:DNA integration"/>
    <property type="evidence" value="ECO:0007669"/>
    <property type="project" value="InterPro"/>
</dbReference>
<dbReference type="Gene3D" id="1.10.10.10">
    <property type="entry name" value="Winged helix-like DNA-binding domain superfamily/Winged helix DNA-binding domain"/>
    <property type="match status" value="1"/>
</dbReference>
<gene>
    <name evidence="2" type="ORF">OCTVUL_1B028855</name>
</gene>
<dbReference type="InterPro" id="IPR002492">
    <property type="entry name" value="Transposase_Tc1-like"/>
</dbReference>
<accession>A0AA36EV50</accession>
<proteinExistence type="predicted"/>
<dbReference type="GO" id="GO:0006313">
    <property type="term" value="P:DNA transposition"/>
    <property type="evidence" value="ECO:0007669"/>
    <property type="project" value="InterPro"/>
</dbReference>
<dbReference type="Pfam" id="PF01498">
    <property type="entry name" value="HTH_Tnp_Tc3_2"/>
    <property type="match status" value="1"/>
</dbReference>
<sequence>MAPKGKELFEDLKKIIFNLHKNGLGYMLISKRIHICVNTVAEVIQKYEATGWLTNKHRPGCPILTARNIRHIQRRVMDDMRRTASSLAQEVSSQTVRRSLNQCGLHGRIPRRKPLLTTRHNISILHSFAETYYKFRLISFDYQSNGVHILL</sequence>
<dbReference type="AlphaFoldDB" id="A0AA36EV50"/>
<evidence type="ECO:0000259" key="1">
    <source>
        <dbReference type="Pfam" id="PF01498"/>
    </source>
</evidence>
<evidence type="ECO:0000313" key="2">
    <source>
        <dbReference type="EMBL" id="CAI9715311.1"/>
    </source>
</evidence>
<name>A0AA36EV50_OCTVU</name>
<protein>
    <submittedName>
        <fullName evidence="2">Transposase</fullName>
    </submittedName>
</protein>
<dbReference type="SUPFAM" id="SSF46689">
    <property type="entry name" value="Homeodomain-like"/>
    <property type="match status" value="1"/>
</dbReference>
<feature type="domain" description="Transposase Tc1-like" evidence="1">
    <location>
        <begin position="70"/>
        <end position="123"/>
    </location>
</feature>
<reference evidence="2" key="1">
    <citation type="submission" date="2023-08" db="EMBL/GenBank/DDBJ databases">
        <authorList>
            <person name="Alioto T."/>
            <person name="Alioto T."/>
            <person name="Gomez Garrido J."/>
        </authorList>
    </citation>
    <scope>NUCLEOTIDE SEQUENCE</scope>
</reference>
<organism evidence="2 3">
    <name type="scientific">Octopus vulgaris</name>
    <name type="common">Common octopus</name>
    <dbReference type="NCBI Taxonomy" id="6645"/>
    <lineage>
        <taxon>Eukaryota</taxon>
        <taxon>Metazoa</taxon>
        <taxon>Spiralia</taxon>
        <taxon>Lophotrochozoa</taxon>
        <taxon>Mollusca</taxon>
        <taxon>Cephalopoda</taxon>
        <taxon>Coleoidea</taxon>
        <taxon>Octopodiformes</taxon>
        <taxon>Octopoda</taxon>
        <taxon>Incirrata</taxon>
        <taxon>Octopodidae</taxon>
        <taxon>Octopus</taxon>
    </lineage>
</organism>
<evidence type="ECO:0000313" key="3">
    <source>
        <dbReference type="Proteomes" id="UP001162480"/>
    </source>
</evidence>
<keyword evidence="3" id="KW-1185">Reference proteome</keyword>
<dbReference type="GO" id="GO:0003677">
    <property type="term" value="F:DNA binding"/>
    <property type="evidence" value="ECO:0007669"/>
    <property type="project" value="InterPro"/>
</dbReference>
<dbReference type="InterPro" id="IPR009057">
    <property type="entry name" value="Homeodomain-like_sf"/>
</dbReference>